<evidence type="ECO:0000313" key="3">
    <source>
        <dbReference type="Proteomes" id="UP000295060"/>
    </source>
</evidence>
<gene>
    <name evidence="2" type="ORF">EV137_1188</name>
</gene>
<keyword evidence="1" id="KW-0812">Transmembrane</keyword>
<dbReference type="Proteomes" id="UP000295060">
    <property type="component" value="Unassembled WGS sequence"/>
</dbReference>
<sequence>MTTIEVRPRFGAAGRPFWILAGAYLVLPAVLCVSLATWALSWAAAGSLFVVLVAVLTLLFWLAIRGARIWVSPDAVAVRSSAWSPTKVVPRAQVVRVLTIGRVKGSLPMGLLVVLAADGTRIGGARWLWTDTDFHTVTSAIGLPVDHRATMGSLELVREIGVDPAYKRNPLNFLWLLGAAAAGVLIAWPVVRALLL</sequence>
<dbReference type="EMBL" id="SODU01000001">
    <property type="protein sequence ID" value="TDW93891.1"/>
    <property type="molecule type" value="Genomic_DNA"/>
</dbReference>
<feature type="transmembrane region" description="Helical" evidence="1">
    <location>
        <begin position="42"/>
        <end position="64"/>
    </location>
</feature>
<accession>A0ABY2FL79</accession>
<name>A0ABY2FL79_9ACTN</name>
<keyword evidence="1" id="KW-0472">Membrane</keyword>
<reference evidence="2 3" key="1">
    <citation type="submission" date="2019-03" db="EMBL/GenBank/DDBJ databases">
        <title>Genomic Encyclopedia of Type Strains, Phase III (KMG-III): the genomes of soil and plant-associated and newly described type strains.</title>
        <authorList>
            <person name="Whitman W."/>
        </authorList>
    </citation>
    <scope>NUCLEOTIDE SEQUENCE [LARGE SCALE GENOMIC DNA]</scope>
    <source>
        <strain evidence="2 3">VKMAc-2574</strain>
    </source>
</reference>
<feature type="transmembrane region" description="Helical" evidence="1">
    <location>
        <begin position="17"/>
        <end position="36"/>
    </location>
</feature>
<keyword evidence="3" id="KW-1185">Reference proteome</keyword>
<keyword evidence="1" id="KW-1133">Transmembrane helix</keyword>
<evidence type="ECO:0000313" key="2">
    <source>
        <dbReference type="EMBL" id="TDW93891.1"/>
    </source>
</evidence>
<feature type="transmembrane region" description="Helical" evidence="1">
    <location>
        <begin position="173"/>
        <end position="191"/>
    </location>
</feature>
<proteinExistence type="predicted"/>
<dbReference type="RefSeq" id="WP_134127015.1">
    <property type="nucleotide sequence ID" value="NZ_SODU01000001.1"/>
</dbReference>
<evidence type="ECO:0000256" key="1">
    <source>
        <dbReference type="SAM" id="Phobius"/>
    </source>
</evidence>
<organism evidence="2 3">
    <name type="scientific">Kribbella pratensis</name>
    <dbReference type="NCBI Taxonomy" id="2512112"/>
    <lineage>
        <taxon>Bacteria</taxon>
        <taxon>Bacillati</taxon>
        <taxon>Actinomycetota</taxon>
        <taxon>Actinomycetes</taxon>
        <taxon>Propionibacteriales</taxon>
        <taxon>Kribbellaceae</taxon>
        <taxon>Kribbella</taxon>
    </lineage>
</organism>
<evidence type="ECO:0008006" key="4">
    <source>
        <dbReference type="Google" id="ProtNLM"/>
    </source>
</evidence>
<comment type="caution">
    <text evidence="2">The sequence shown here is derived from an EMBL/GenBank/DDBJ whole genome shotgun (WGS) entry which is preliminary data.</text>
</comment>
<protein>
    <recommendedName>
        <fullName evidence="4">PH domain-containing protein</fullName>
    </recommendedName>
</protein>